<dbReference type="EMBL" id="JALMLT010000001">
    <property type="protein sequence ID" value="MDT8757267.1"/>
    <property type="molecule type" value="Genomic_DNA"/>
</dbReference>
<name>A0ABU3MYG2_9SPHN</name>
<dbReference type="PROSITE" id="PS51257">
    <property type="entry name" value="PROKAR_LIPOPROTEIN"/>
    <property type="match status" value="1"/>
</dbReference>
<gene>
    <name evidence="1" type="ORF">MZO42_01025</name>
</gene>
<proteinExistence type="predicted"/>
<comment type="caution">
    <text evidence="1">The sequence shown here is derived from an EMBL/GenBank/DDBJ whole genome shotgun (WGS) entry which is preliminary data.</text>
</comment>
<sequence length="158" mass="16237">MRRVLTMGLLLALAGCGGEEAVGNKAAPVAKPTPKPMLGGVDLNRPVRASGAAPFWEIHIAPGTIVYADAPDPANPTDFYPVGPALADGRAVFETKTPEAERVTITLTAQPCTAGKQSLPLTAEARIGARTLRGCAGPVPYLPRRTSETPAGNAAAAQ</sequence>
<accession>A0ABU3MYG2</accession>
<evidence type="ECO:0000313" key="1">
    <source>
        <dbReference type="EMBL" id="MDT8757267.1"/>
    </source>
</evidence>
<organism evidence="1">
    <name type="scientific">Sphingomonas psychrotolerans</name>
    <dbReference type="NCBI Taxonomy" id="1327635"/>
    <lineage>
        <taxon>Bacteria</taxon>
        <taxon>Pseudomonadati</taxon>
        <taxon>Pseudomonadota</taxon>
        <taxon>Alphaproteobacteria</taxon>
        <taxon>Sphingomonadales</taxon>
        <taxon>Sphingomonadaceae</taxon>
        <taxon>Sphingomonas</taxon>
    </lineage>
</organism>
<protein>
    <recommendedName>
        <fullName evidence="2">Lipoprotein</fullName>
    </recommendedName>
</protein>
<reference evidence="1" key="1">
    <citation type="submission" date="2022-04" db="EMBL/GenBank/DDBJ databases">
        <title>Tomato heritable bacteria conferring resistance against bacterial wilt.</title>
        <authorList>
            <person name="Yin J."/>
        </authorList>
    </citation>
    <scope>NUCLEOTIDE SEQUENCE</scope>
    <source>
        <strain evidence="1">Cra20</strain>
    </source>
</reference>
<evidence type="ECO:0008006" key="2">
    <source>
        <dbReference type="Google" id="ProtNLM"/>
    </source>
</evidence>